<evidence type="ECO:0000256" key="6">
    <source>
        <dbReference type="ARBA" id="ARBA00022695"/>
    </source>
</evidence>
<dbReference type="SUPFAM" id="SSF53098">
    <property type="entry name" value="Ribonuclease H-like"/>
    <property type="match status" value="1"/>
</dbReference>
<feature type="domain" description="5'-3' exonuclease" evidence="19">
    <location>
        <begin position="4"/>
        <end position="266"/>
    </location>
</feature>
<keyword evidence="5 17" id="KW-0808">Transferase</keyword>
<dbReference type="CDD" id="cd06139">
    <property type="entry name" value="DNA_polA_I_Ecoli_like_exo"/>
    <property type="match status" value="1"/>
</dbReference>
<evidence type="ECO:0000256" key="11">
    <source>
        <dbReference type="ARBA" id="ARBA00022839"/>
    </source>
</evidence>
<feature type="domain" description="DNA-directed DNA polymerase family A palm" evidence="20">
    <location>
        <begin position="676"/>
        <end position="882"/>
    </location>
</feature>
<evidence type="ECO:0000256" key="12">
    <source>
        <dbReference type="ARBA" id="ARBA00022932"/>
    </source>
</evidence>
<keyword evidence="6 17" id="KW-0548">Nucleotidyltransferase</keyword>
<feature type="domain" description="3'-5' exonuclease" evidence="18">
    <location>
        <begin position="317"/>
        <end position="506"/>
    </location>
</feature>
<keyword evidence="7 17" id="KW-0235">DNA replication</keyword>
<evidence type="ECO:0000313" key="22">
    <source>
        <dbReference type="Proteomes" id="UP001183127"/>
    </source>
</evidence>
<dbReference type="InterPro" id="IPR002562">
    <property type="entry name" value="3'-5'_exonuclease_dom"/>
</dbReference>
<dbReference type="CDD" id="cd09898">
    <property type="entry name" value="H3TH_53EXO"/>
    <property type="match status" value="1"/>
</dbReference>
<name>A0ABY9QQL6_9PSED</name>
<dbReference type="SMART" id="SM00475">
    <property type="entry name" value="53EXOc"/>
    <property type="match status" value="1"/>
</dbReference>
<evidence type="ECO:0000256" key="14">
    <source>
        <dbReference type="ARBA" id="ARBA00023204"/>
    </source>
</evidence>
<dbReference type="InterPro" id="IPR020046">
    <property type="entry name" value="5-3_exonucl_a-hlix_arch_N"/>
</dbReference>
<dbReference type="InterPro" id="IPR008918">
    <property type="entry name" value="HhH2"/>
</dbReference>
<dbReference type="GeneID" id="32803444"/>
<keyword evidence="10 17" id="KW-0378">Hydrolase</keyword>
<accession>A0ABY9QQL6</accession>
<evidence type="ECO:0000256" key="17">
    <source>
        <dbReference type="RuleBase" id="RU004460"/>
    </source>
</evidence>
<evidence type="ECO:0000256" key="7">
    <source>
        <dbReference type="ARBA" id="ARBA00022705"/>
    </source>
</evidence>
<dbReference type="InterPro" id="IPR029060">
    <property type="entry name" value="PIN-like_dom_sf"/>
</dbReference>
<dbReference type="Pfam" id="PF02739">
    <property type="entry name" value="5_3_exonuc_N"/>
    <property type="match status" value="1"/>
</dbReference>
<keyword evidence="22" id="KW-1185">Reference proteome</keyword>
<evidence type="ECO:0000256" key="10">
    <source>
        <dbReference type="ARBA" id="ARBA00022801"/>
    </source>
</evidence>
<dbReference type="InterPro" id="IPR001098">
    <property type="entry name" value="DNA-dir_DNA_pol_A_palm_dom"/>
</dbReference>
<keyword evidence="11 17" id="KW-0269">Exonuclease</keyword>
<keyword evidence="8" id="KW-0540">Nuclease</keyword>
<keyword evidence="12 17" id="KW-0239">DNA-directed DNA polymerase</keyword>
<evidence type="ECO:0000256" key="15">
    <source>
        <dbReference type="ARBA" id="ARBA00049244"/>
    </source>
</evidence>
<evidence type="ECO:0000256" key="13">
    <source>
        <dbReference type="ARBA" id="ARBA00023125"/>
    </source>
</evidence>
<comment type="catalytic activity">
    <reaction evidence="15 17">
        <text>DNA(n) + a 2'-deoxyribonucleoside 5'-triphosphate = DNA(n+1) + diphosphate</text>
        <dbReference type="Rhea" id="RHEA:22508"/>
        <dbReference type="Rhea" id="RHEA-COMP:17339"/>
        <dbReference type="Rhea" id="RHEA-COMP:17340"/>
        <dbReference type="ChEBI" id="CHEBI:33019"/>
        <dbReference type="ChEBI" id="CHEBI:61560"/>
        <dbReference type="ChEBI" id="CHEBI:173112"/>
        <dbReference type="EC" id="2.7.7.7"/>
    </reaction>
</comment>
<dbReference type="GO" id="GO:0003887">
    <property type="term" value="F:DNA-directed DNA polymerase activity"/>
    <property type="evidence" value="ECO:0007669"/>
    <property type="project" value="UniProtKB-EC"/>
</dbReference>
<dbReference type="Pfam" id="PF00476">
    <property type="entry name" value="DNA_pol_A"/>
    <property type="match status" value="1"/>
</dbReference>
<proteinExistence type="inferred from homology"/>
<dbReference type="InterPro" id="IPR036279">
    <property type="entry name" value="5-3_exonuclease_C_sf"/>
</dbReference>
<dbReference type="PANTHER" id="PTHR10133">
    <property type="entry name" value="DNA POLYMERASE I"/>
    <property type="match status" value="1"/>
</dbReference>
<evidence type="ECO:0000256" key="3">
    <source>
        <dbReference type="ARBA" id="ARBA00012417"/>
    </source>
</evidence>
<dbReference type="InterPro" id="IPR020045">
    <property type="entry name" value="DNA_polI_H3TH"/>
</dbReference>
<dbReference type="Gene3D" id="3.30.420.10">
    <property type="entry name" value="Ribonuclease H-like superfamily/Ribonuclease H"/>
    <property type="match status" value="1"/>
</dbReference>
<dbReference type="NCBIfam" id="TIGR00593">
    <property type="entry name" value="pola"/>
    <property type="match status" value="1"/>
</dbReference>
<evidence type="ECO:0000259" key="18">
    <source>
        <dbReference type="SMART" id="SM00474"/>
    </source>
</evidence>
<dbReference type="Pfam" id="PF01367">
    <property type="entry name" value="5_3_exonuc"/>
    <property type="match status" value="1"/>
</dbReference>
<comment type="subunit">
    <text evidence="2">Single-chain monomer with multiple functions.</text>
</comment>
<gene>
    <name evidence="17 21" type="primary">polA</name>
    <name evidence="21" type="ORF">RAH46_01790</name>
</gene>
<dbReference type="InterPro" id="IPR012337">
    <property type="entry name" value="RNaseH-like_sf"/>
</dbReference>
<evidence type="ECO:0000256" key="2">
    <source>
        <dbReference type="ARBA" id="ARBA00011541"/>
    </source>
</evidence>
<dbReference type="PRINTS" id="PR00868">
    <property type="entry name" value="DNAPOLI"/>
</dbReference>
<dbReference type="InterPro" id="IPR002298">
    <property type="entry name" value="DNA_polymerase_A"/>
</dbReference>
<keyword evidence="9 17" id="KW-0227">DNA damage</keyword>
<dbReference type="InterPro" id="IPR002421">
    <property type="entry name" value="5-3_exonuclease"/>
</dbReference>
<dbReference type="SUPFAM" id="SSF47807">
    <property type="entry name" value="5' to 3' exonuclease, C-terminal subdomain"/>
    <property type="match status" value="1"/>
</dbReference>
<dbReference type="EMBL" id="CP132921">
    <property type="protein sequence ID" value="WMW06079.1"/>
    <property type="molecule type" value="Genomic_DNA"/>
</dbReference>
<dbReference type="SMART" id="SM00279">
    <property type="entry name" value="HhH2"/>
    <property type="match status" value="1"/>
</dbReference>
<keyword evidence="14 17" id="KW-0234">DNA repair</keyword>
<evidence type="ECO:0000256" key="5">
    <source>
        <dbReference type="ARBA" id="ARBA00022679"/>
    </source>
</evidence>
<comment type="similarity">
    <text evidence="1 17">Belongs to the DNA polymerase type-A family.</text>
</comment>
<sequence>MSQAPLVLVDGSSYLYRAFHALPPLTTSKGLPTGAVKGVLNMLKSLRKQYPDSLFAVVFDAKGGTFRDAMFAEYKANRPSMPDDLRVQVEPLHASVRALGYPLLCVEGVEADDVIGTLARSSAAAGRPVIISTGDKDMAQLVDGHVTLVNTMTGSVLDVAGVHEKFGVGPEHIIDFLALMGDKVDNIPGVPGVGEKTAVGLLTGIGGGLSDLYQNLDKVPALAIRGAKTLPAKLEEHRDAAFLSYELATIKCDVELDVEVDALVCGEPDREALLALYTEMEFKSWVAEVQRSAPRTGDSDAAVAAQEAPEAKVEPKYETILDQARFDAWLEKLRQAPLFAFDTETTGLDAQQASIVGLSFAVEPNEAAYVPLAHDYEGAPAQLDREAVLLALKPLLEDPAKGKIGQNAKYDINILANGSPAILMRGVAYDTMLESYVLDSTATRHDMDSLAQKYLDHTTIGFEDIAGKGAKQLTFNQIPLEKAGPYAAEDADVTLRLHHALQARLANTPSVLPVLMDIEMPLVPVLAKIERQGALVDAALLGVQSGELGAKLVELEREAYALAGEEFNLGSPKQLGAILYDKLGMPVLSKTAKGQPSTAEAVLDDLAEQGYPLPKVLMQYRSLSKLKSTYTDKLPGQINPRTGRIHTSYQQAVAATGRLSSSDPNLQNIPVRTAEGRRIRQAFVASPGYKLLAADYSQIELRIMAHLAKDEGLLHAFRNDLDVHRATAAEVFGVALADVTTDQRRSAKAINFGLIYGMSAFGLAKQIGVDRKQSQDYIDRYFARYPGVLAYMERTRAQAAEQGFVETLFGRRLYLPDINAKNPALRKGAERTAINAPMQGTAADIIKRAMVAVDNWLTDSKLDARVILQVHDELVLEVREDLVEQVKDEIRGYMSGAAELDVPLLVEVGVGSNWDEAH</sequence>
<evidence type="ECO:0000259" key="20">
    <source>
        <dbReference type="SMART" id="SM00482"/>
    </source>
</evidence>
<evidence type="ECO:0000313" key="21">
    <source>
        <dbReference type="EMBL" id="WMW06079.1"/>
    </source>
</evidence>
<evidence type="ECO:0000256" key="8">
    <source>
        <dbReference type="ARBA" id="ARBA00022722"/>
    </source>
</evidence>
<organism evidence="21 22">
    <name type="scientific">Pseudomonas entomophila</name>
    <dbReference type="NCBI Taxonomy" id="312306"/>
    <lineage>
        <taxon>Bacteria</taxon>
        <taxon>Pseudomonadati</taxon>
        <taxon>Pseudomonadota</taxon>
        <taxon>Gammaproteobacteria</taxon>
        <taxon>Pseudomonadales</taxon>
        <taxon>Pseudomonadaceae</taxon>
        <taxon>Pseudomonas</taxon>
    </lineage>
</organism>
<dbReference type="NCBIfam" id="NF004397">
    <property type="entry name" value="PRK05755.1"/>
    <property type="match status" value="1"/>
</dbReference>
<evidence type="ECO:0000256" key="9">
    <source>
        <dbReference type="ARBA" id="ARBA00022763"/>
    </source>
</evidence>
<comment type="function">
    <text evidence="17">In addition to polymerase activity, this DNA polymerase exhibits 3'-5' and 5'-3' exonuclease activity.</text>
</comment>
<dbReference type="CDD" id="cd08637">
    <property type="entry name" value="DNA_pol_A_pol_I_C"/>
    <property type="match status" value="1"/>
</dbReference>
<dbReference type="Gene3D" id="1.20.1060.10">
    <property type="entry name" value="Taq DNA Polymerase, Chain T, domain 4"/>
    <property type="match status" value="1"/>
</dbReference>
<dbReference type="Gene3D" id="1.10.150.20">
    <property type="entry name" value="5' to 3' exonuclease, C-terminal subdomain"/>
    <property type="match status" value="2"/>
</dbReference>
<dbReference type="CDD" id="cd09859">
    <property type="entry name" value="PIN_53EXO"/>
    <property type="match status" value="1"/>
</dbReference>
<dbReference type="InterPro" id="IPR043502">
    <property type="entry name" value="DNA/RNA_pol_sf"/>
</dbReference>
<dbReference type="Gene3D" id="3.40.50.1010">
    <property type="entry name" value="5'-nuclease"/>
    <property type="match status" value="1"/>
</dbReference>
<evidence type="ECO:0000259" key="19">
    <source>
        <dbReference type="SMART" id="SM00475"/>
    </source>
</evidence>
<evidence type="ECO:0000256" key="4">
    <source>
        <dbReference type="ARBA" id="ARBA00020311"/>
    </source>
</evidence>
<dbReference type="PROSITE" id="PS00447">
    <property type="entry name" value="DNA_POLYMERASE_A"/>
    <property type="match status" value="1"/>
</dbReference>
<evidence type="ECO:0000256" key="1">
    <source>
        <dbReference type="ARBA" id="ARBA00007705"/>
    </source>
</evidence>
<dbReference type="Proteomes" id="UP001183127">
    <property type="component" value="Chromosome"/>
</dbReference>
<dbReference type="SMART" id="SM00474">
    <property type="entry name" value="35EXOc"/>
    <property type="match status" value="1"/>
</dbReference>
<dbReference type="InterPro" id="IPR036397">
    <property type="entry name" value="RNaseH_sf"/>
</dbReference>
<dbReference type="InterPro" id="IPR019760">
    <property type="entry name" value="DNA-dir_DNA_pol_A_CS"/>
</dbReference>
<keyword evidence="13 17" id="KW-0238">DNA-binding</keyword>
<dbReference type="SUPFAM" id="SSF56672">
    <property type="entry name" value="DNA/RNA polymerases"/>
    <property type="match status" value="1"/>
</dbReference>
<dbReference type="Pfam" id="PF01612">
    <property type="entry name" value="DNA_pol_A_exo1"/>
    <property type="match status" value="1"/>
</dbReference>
<dbReference type="InterPro" id="IPR018320">
    <property type="entry name" value="DNA_polymerase_1"/>
</dbReference>
<dbReference type="Gene3D" id="3.30.70.370">
    <property type="match status" value="1"/>
</dbReference>
<dbReference type="SUPFAM" id="SSF88723">
    <property type="entry name" value="PIN domain-like"/>
    <property type="match status" value="1"/>
</dbReference>
<reference evidence="21 22" key="1">
    <citation type="submission" date="2023-08" db="EMBL/GenBank/DDBJ databases">
        <title>Complete Genome Sequence of Pseudomonas entomophila TVIN A01.</title>
        <authorList>
            <person name="Shelke T."/>
            <person name="Mahar N.S."/>
            <person name="Gupta I."/>
            <person name="Gupta V."/>
        </authorList>
    </citation>
    <scope>NUCLEOTIDE SEQUENCE [LARGE SCALE GENOMIC DNA]</scope>
    <source>
        <strain evidence="21 22">TVIN-A01</strain>
    </source>
</reference>
<dbReference type="RefSeq" id="WP_044487549.1">
    <property type="nucleotide sequence ID" value="NZ_CP132921.1"/>
</dbReference>
<dbReference type="SMART" id="SM00482">
    <property type="entry name" value="POLAc"/>
    <property type="match status" value="1"/>
</dbReference>
<evidence type="ECO:0000256" key="16">
    <source>
        <dbReference type="NCBIfam" id="TIGR00593"/>
    </source>
</evidence>
<dbReference type="EC" id="2.7.7.7" evidence="3 16"/>
<dbReference type="PANTHER" id="PTHR10133:SF27">
    <property type="entry name" value="DNA POLYMERASE NU"/>
    <property type="match status" value="1"/>
</dbReference>
<protein>
    <recommendedName>
        <fullName evidence="4 16">DNA polymerase I</fullName>
        <ecNumber evidence="3 16">2.7.7.7</ecNumber>
    </recommendedName>
</protein>